<dbReference type="SUPFAM" id="SSF49599">
    <property type="entry name" value="TRAF domain-like"/>
    <property type="match status" value="1"/>
</dbReference>
<dbReference type="InterPro" id="IPR002083">
    <property type="entry name" value="MATH/TRAF_dom"/>
</dbReference>
<keyword evidence="14" id="KW-0168">Coated pit</keyword>
<dbReference type="InterPro" id="IPR016025">
    <property type="entry name" value="Clathrin_H-chain_N"/>
</dbReference>
<comment type="similarity">
    <text evidence="5">Belongs to the peptidase C19 family.</text>
</comment>
<dbReference type="FunFam" id="1.25.40.730:FF:000002">
    <property type="entry name" value="Clathrin heavy chain"/>
    <property type="match status" value="1"/>
</dbReference>
<dbReference type="Gene3D" id="3.10.20.90">
    <property type="entry name" value="Phosphatidylinositol 3-kinase Catalytic Subunit, Chain A, domain 1"/>
    <property type="match status" value="2"/>
</dbReference>
<dbReference type="EC" id="3.4.19.12" evidence="7"/>
<feature type="repeat" description="CHCR" evidence="17">
    <location>
        <begin position="2444"/>
        <end position="2587"/>
    </location>
</feature>
<evidence type="ECO:0000256" key="7">
    <source>
        <dbReference type="ARBA" id="ARBA00012759"/>
    </source>
</evidence>
<evidence type="ECO:0000256" key="2">
    <source>
        <dbReference type="ARBA" id="ARBA00004123"/>
    </source>
</evidence>
<dbReference type="GO" id="GO:0005829">
    <property type="term" value="C:cytosol"/>
    <property type="evidence" value="ECO:0007669"/>
    <property type="project" value="GOC"/>
</dbReference>
<evidence type="ECO:0000256" key="5">
    <source>
        <dbReference type="ARBA" id="ARBA00009085"/>
    </source>
</evidence>
<dbReference type="InterPro" id="IPR000547">
    <property type="entry name" value="Clathrin_H-chain/VPS_repeat"/>
</dbReference>
<dbReference type="OrthoDB" id="2113814at2759"/>
<proteinExistence type="inferred from homology"/>
<keyword evidence="16" id="KW-0968">Cytoplasmic vesicle</keyword>
<evidence type="ECO:0000256" key="4">
    <source>
        <dbReference type="ARBA" id="ARBA00004277"/>
    </source>
</evidence>
<keyword evidence="11" id="KW-0378">Hydrolase</keyword>
<feature type="repeat" description="CHCR" evidence="17">
    <location>
        <begin position="1766"/>
        <end position="1908"/>
    </location>
</feature>
<keyword evidence="22" id="KW-1185">Reference proteome</keyword>
<dbReference type="InterPro" id="IPR018200">
    <property type="entry name" value="USP_CS"/>
</dbReference>
<dbReference type="Gene3D" id="1.25.40.10">
    <property type="entry name" value="Tetratricopeptide repeat domain"/>
    <property type="match status" value="4"/>
</dbReference>
<feature type="repeat" description="CHCR" evidence="17">
    <location>
        <begin position="1913"/>
        <end position="2029"/>
    </location>
</feature>
<name>A0A9P6QE20_9FUNG</name>
<evidence type="ECO:0000313" key="21">
    <source>
        <dbReference type="EMBL" id="KAG0264208.1"/>
    </source>
</evidence>
<feature type="compositionally biased region" description="Basic and acidic residues" evidence="18">
    <location>
        <begin position="8"/>
        <end position="25"/>
    </location>
</feature>
<dbReference type="InterPro" id="IPR024729">
    <property type="entry name" value="USP7_ICP0-binding_dom"/>
</dbReference>
<evidence type="ECO:0000256" key="3">
    <source>
        <dbReference type="ARBA" id="ARBA00004180"/>
    </source>
</evidence>
<dbReference type="GO" id="GO:0006508">
    <property type="term" value="P:proteolysis"/>
    <property type="evidence" value="ECO:0007669"/>
    <property type="project" value="UniProtKB-KW"/>
</dbReference>
<dbReference type="InterPro" id="IPR011990">
    <property type="entry name" value="TPR-like_helical_dom_sf"/>
</dbReference>
<dbReference type="PANTHER" id="PTHR10292:SF1">
    <property type="entry name" value="CLATHRIN HEAVY CHAIN"/>
    <property type="match status" value="1"/>
</dbReference>
<feature type="repeat" description="CHCR" evidence="17">
    <location>
        <begin position="2183"/>
        <end position="2282"/>
    </location>
</feature>
<dbReference type="FunFam" id="1.25.40.10:FF:000007">
    <property type="entry name" value="Clathrin heavy chain"/>
    <property type="match status" value="1"/>
</dbReference>
<dbReference type="PROSITE" id="PS50144">
    <property type="entry name" value="MATH"/>
    <property type="match status" value="1"/>
</dbReference>
<dbReference type="Pfam" id="PF22486">
    <property type="entry name" value="MATH_2"/>
    <property type="match status" value="1"/>
</dbReference>
<dbReference type="PROSITE" id="PS50236">
    <property type="entry name" value="CHCR"/>
    <property type="match status" value="7"/>
</dbReference>
<comment type="similarity">
    <text evidence="6">Belongs to the clathrin heavy chain family.</text>
</comment>
<feature type="region of interest" description="Disordered" evidence="18">
    <location>
        <begin position="1"/>
        <end position="25"/>
    </location>
</feature>
<evidence type="ECO:0000256" key="18">
    <source>
        <dbReference type="SAM" id="MobiDB-lite"/>
    </source>
</evidence>
<dbReference type="CDD" id="cd02659">
    <property type="entry name" value="peptidase_C19C"/>
    <property type="match status" value="1"/>
</dbReference>
<dbReference type="FunFam" id="3.90.70.10:FF:000005">
    <property type="entry name" value="Ubiquitin carboxyl-terminal hydrolase 7"/>
    <property type="match status" value="1"/>
</dbReference>
<dbReference type="Gene3D" id="2.130.10.110">
    <property type="entry name" value="Clathrin heavy-chain terminal domain"/>
    <property type="match status" value="1"/>
</dbReference>
<dbReference type="GO" id="GO:0006898">
    <property type="term" value="P:receptor-mediated endocytosis"/>
    <property type="evidence" value="ECO:0007669"/>
    <property type="project" value="TreeGrafter"/>
</dbReference>
<keyword evidence="9" id="KW-0677">Repeat</keyword>
<dbReference type="FunFam" id="2.60.210.10:FF:000011">
    <property type="entry name" value="Ubiquitin carboxyl-terminal hydrolase 7"/>
    <property type="match status" value="1"/>
</dbReference>
<dbReference type="GO" id="GO:0006886">
    <property type="term" value="P:intracellular protein transport"/>
    <property type="evidence" value="ECO:0007669"/>
    <property type="project" value="UniProtKB-UniRule"/>
</dbReference>
<evidence type="ECO:0000256" key="12">
    <source>
        <dbReference type="ARBA" id="ARBA00022807"/>
    </source>
</evidence>
<evidence type="ECO:0000256" key="15">
    <source>
        <dbReference type="ARBA" id="ARBA00023242"/>
    </source>
</evidence>
<dbReference type="GO" id="GO:0030479">
    <property type="term" value="C:actin cortical patch"/>
    <property type="evidence" value="ECO:0007669"/>
    <property type="project" value="TreeGrafter"/>
</dbReference>
<dbReference type="Gene3D" id="1.25.40.730">
    <property type="match status" value="1"/>
</dbReference>
<comment type="catalytic activity">
    <reaction evidence="1">
        <text>Thiol-dependent hydrolysis of ester, thioester, amide, peptide and isopeptide bonds formed by the C-terminal Gly of ubiquitin (a 76-residue protein attached to proteins as an intracellular targeting signal).</text>
        <dbReference type="EC" id="3.4.19.12"/>
    </reaction>
</comment>
<feature type="domain" description="USP" evidence="20">
    <location>
        <begin position="205"/>
        <end position="530"/>
    </location>
</feature>
<comment type="subcellular location">
    <subcellularLocation>
        <location evidence="3">Cytoplasmic vesicle membrane</location>
        <topology evidence="3">Peripheral membrane protein</topology>
        <orientation evidence="3">Cytoplasmic side</orientation>
    </subcellularLocation>
    <subcellularLocation>
        <location evidence="4">Membrane</location>
        <location evidence="4">Coated pit</location>
        <topology evidence="4">Peripheral membrane protein</topology>
        <orientation evidence="4">Cytoplasmic side</orientation>
    </subcellularLocation>
    <subcellularLocation>
        <location evidence="2">Nucleus</location>
    </subcellularLocation>
</comment>
<dbReference type="Pfam" id="PF12436">
    <property type="entry name" value="USP7_ICP0_bdg"/>
    <property type="match status" value="2"/>
</dbReference>
<dbReference type="Pfam" id="PF00637">
    <property type="entry name" value="Clathrin"/>
    <property type="match status" value="7"/>
</dbReference>
<dbReference type="SUPFAM" id="SSF50989">
    <property type="entry name" value="Clathrin heavy-chain terminal domain"/>
    <property type="match status" value="1"/>
</dbReference>
<dbReference type="PROSITE" id="PS00972">
    <property type="entry name" value="USP_1"/>
    <property type="match status" value="1"/>
</dbReference>
<dbReference type="FunFam" id="1.25.40.10:FF:000009">
    <property type="entry name" value="Clathrin heavy chain"/>
    <property type="match status" value="1"/>
</dbReference>
<dbReference type="InterPro" id="IPR055358">
    <property type="entry name" value="CHCR"/>
</dbReference>
<dbReference type="Proteomes" id="UP000726737">
    <property type="component" value="Unassembled WGS sequence"/>
</dbReference>
<dbReference type="FunFam" id="2.130.10.110:FF:000003">
    <property type="entry name" value="Clathrin heavy chain"/>
    <property type="match status" value="1"/>
</dbReference>
<dbReference type="GO" id="GO:0004843">
    <property type="term" value="F:cysteine-type deubiquitinase activity"/>
    <property type="evidence" value="ECO:0007669"/>
    <property type="project" value="UniProtKB-EC"/>
</dbReference>
<dbReference type="SMART" id="SM00299">
    <property type="entry name" value="CLH"/>
    <property type="match status" value="7"/>
</dbReference>
<evidence type="ECO:0000256" key="14">
    <source>
        <dbReference type="ARBA" id="ARBA00023176"/>
    </source>
</evidence>
<keyword evidence="12" id="KW-0788">Thiol protease</keyword>
<evidence type="ECO:0000259" key="20">
    <source>
        <dbReference type="PROSITE" id="PS50235"/>
    </source>
</evidence>
<dbReference type="InterPro" id="IPR029346">
    <property type="entry name" value="USP_C"/>
</dbReference>
<dbReference type="GO" id="GO:0005198">
    <property type="term" value="F:structural molecule activity"/>
    <property type="evidence" value="ECO:0007669"/>
    <property type="project" value="InterPro"/>
</dbReference>
<keyword evidence="8" id="KW-0645">Protease</keyword>
<evidence type="ECO:0000256" key="9">
    <source>
        <dbReference type="ARBA" id="ARBA00022737"/>
    </source>
</evidence>
<dbReference type="GO" id="GO:0030132">
    <property type="term" value="C:clathrin coat of coated pit"/>
    <property type="evidence" value="ECO:0007669"/>
    <property type="project" value="InterPro"/>
</dbReference>
<dbReference type="PROSITE" id="PS00973">
    <property type="entry name" value="USP_2"/>
    <property type="match status" value="1"/>
</dbReference>
<dbReference type="Pfam" id="PF14533">
    <property type="entry name" value="USP7_C2"/>
    <property type="match status" value="1"/>
</dbReference>
<feature type="repeat" description="CHCR" evidence="17">
    <location>
        <begin position="1617"/>
        <end position="1763"/>
    </location>
</feature>
<keyword evidence="13" id="KW-0472">Membrane</keyword>
<dbReference type="Gene3D" id="2.60.210.10">
    <property type="entry name" value="Apoptosis, Tumor Necrosis Factor Receptor Associated Protein 2, Chain A"/>
    <property type="match status" value="1"/>
</dbReference>
<dbReference type="GO" id="GO:0005634">
    <property type="term" value="C:nucleus"/>
    <property type="evidence" value="ECO:0007669"/>
    <property type="project" value="UniProtKB-SubCell"/>
</dbReference>
<evidence type="ECO:0000259" key="19">
    <source>
        <dbReference type="PROSITE" id="PS50144"/>
    </source>
</evidence>
<dbReference type="InterPro" id="IPR008974">
    <property type="entry name" value="TRAF-like"/>
</dbReference>
<dbReference type="GO" id="GO:0030130">
    <property type="term" value="C:clathrin coat of trans-Golgi network vesicle"/>
    <property type="evidence" value="ECO:0007669"/>
    <property type="project" value="InterPro"/>
</dbReference>
<evidence type="ECO:0000256" key="11">
    <source>
        <dbReference type="ARBA" id="ARBA00022801"/>
    </source>
</evidence>
<dbReference type="GO" id="GO:0071439">
    <property type="term" value="C:clathrin complex"/>
    <property type="evidence" value="ECO:0007669"/>
    <property type="project" value="TreeGrafter"/>
</dbReference>
<accession>A0A9P6QE20</accession>
<feature type="repeat" description="CHCR" evidence="17">
    <location>
        <begin position="2283"/>
        <end position="2441"/>
    </location>
</feature>
<dbReference type="Pfam" id="PF09268">
    <property type="entry name" value="Clathrin-link"/>
    <property type="match status" value="1"/>
</dbReference>
<dbReference type="Pfam" id="PF01394">
    <property type="entry name" value="Clathrin_propel"/>
    <property type="match status" value="2"/>
</dbReference>
<evidence type="ECO:0000256" key="17">
    <source>
        <dbReference type="PROSITE-ProRule" id="PRU01006"/>
    </source>
</evidence>
<dbReference type="InterPro" id="IPR028889">
    <property type="entry name" value="USP"/>
</dbReference>
<keyword evidence="15" id="KW-0539">Nucleus</keyword>
<dbReference type="GO" id="GO:0140492">
    <property type="term" value="F:metal-dependent deubiquitinase activity"/>
    <property type="evidence" value="ECO:0007669"/>
    <property type="project" value="UniProtKB-ARBA"/>
</dbReference>
<protein>
    <recommendedName>
        <fullName evidence="7">ubiquitinyl hydrolase 1</fullName>
        <ecNumber evidence="7">3.4.19.12</ecNumber>
    </recommendedName>
</protein>
<keyword evidence="10" id="KW-0833">Ubl conjugation pathway</keyword>
<dbReference type="SUPFAM" id="SSF54001">
    <property type="entry name" value="Cysteine proteinases"/>
    <property type="match status" value="1"/>
</dbReference>
<feature type="repeat" description="CHCR" evidence="17">
    <location>
        <begin position="2034"/>
        <end position="2179"/>
    </location>
</feature>
<evidence type="ECO:0000256" key="13">
    <source>
        <dbReference type="ARBA" id="ARBA00023136"/>
    </source>
</evidence>
<dbReference type="SUPFAM" id="SSF48371">
    <property type="entry name" value="ARM repeat"/>
    <property type="match status" value="6"/>
</dbReference>
<dbReference type="InterPro" id="IPR022365">
    <property type="entry name" value="Clathrin_H-chain_propeller_rpt"/>
</dbReference>
<evidence type="ECO:0000256" key="8">
    <source>
        <dbReference type="ARBA" id="ARBA00022670"/>
    </source>
</evidence>
<feature type="domain" description="MATH" evidence="19">
    <location>
        <begin position="49"/>
        <end position="179"/>
    </location>
</feature>
<dbReference type="InterPro" id="IPR038765">
    <property type="entry name" value="Papain-like_cys_pep_sf"/>
</dbReference>
<dbReference type="GO" id="GO:0006895">
    <property type="term" value="P:Golgi to endosome transport"/>
    <property type="evidence" value="ECO:0007669"/>
    <property type="project" value="TreeGrafter"/>
</dbReference>
<evidence type="ECO:0000313" key="22">
    <source>
        <dbReference type="Proteomes" id="UP000726737"/>
    </source>
</evidence>
<dbReference type="InterPro" id="IPR001394">
    <property type="entry name" value="Peptidase_C19_UCH"/>
</dbReference>
<dbReference type="SMART" id="SM00061">
    <property type="entry name" value="MATH"/>
    <property type="match status" value="1"/>
</dbReference>
<organism evidence="21 22">
    <name type="scientific">Mortierella polycephala</name>
    <dbReference type="NCBI Taxonomy" id="41804"/>
    <lineage>
        <taxon>Eukaryota</taxon>
        <taxon>Fungi</taxon>
        <taxon>Fungi incertae sedis</taxon>
        <taxon>Mucoromycota</taxon>
        <taxon>Mortierellomycotina</taxon>
        <taxon>Mortierellomycetes</taxon>
        <taxon>Mortierellales</taxon>
        <taxon>Mortierellaceae</taxon>
        <taxon>Mortierella</taxon>
    </lineage>
</organism>
<dbReference type="InterPro" id="IPR015348">
    <property type="entry name" value="Clathrin_H-chain_linker_core"/>
</dbReference>
<gene>
    <name evidence="21" type="ORF">BG011_007242</name>
</gene>
<sequence length="2694" mass="306982">MGDQMDVSFEHPSRDEKSPVEEEHHSVKDFAWATQKYLPMISDLEEIACDVFHWEITDWGALDKKATGPEFEVGGYKWRILLFPQGNNAYDQLAVYLDSAEPRESEDPNWHVCAQFALMVSNPDDPTVFIANSSTHRFNLEEADWGFTRFVDLRKLDQPLDPRGIPLLENGRTVITAYVRVYSDPTGVLWHNFKNYDSKAMTGYVGLKNQGATCYMNSLLQSLFFTNYFRKSVFEIPTADDEPSKSVALALQRVFYLLATSSHSIGTTELTRSFGWNSVESFMQHDVQEFNRVLQDNLEGKMKGTAAEGAIQKLFVGKMKSYIKCINVDYESSRVENFYDIQLNVKGCKTLQDSFANYIDVETLDGENKYQAEGYGLQDAMKGVIFESLPPVLHLQLKRFEYDIERDAMVKINDRHEFPLNIDLADFVVDGEEKTKAGPDGFQYTLHGVLVHSGDLHGGHYFALLKPERDGEWYRFDDDRVTPATLKEVLDENYGSGESIENLSGMTLAMRQLSRHKRFTNAYMLVYIRDKSMDEILKPLTTDDIPDHLQRRQDDERAAIETKRKERDESMLFIQARVITDADFKVHDGFDLFNPYSPTAGKVFKVRRQDTFAAFRQGLASAYNVPEEQVHVWSLVKRQNDTSRPDMLIPATEFMNPMEFIKEKYGSRKDLDLKFFVEFSERHTKPTNGKTLRFQNDKHNGDIMIFVKYYDPFTSTMEYEVKPFRIEAMKTKATFNHSEIQSGDIIVFQKELSSKKIAELEQKHLRATAPEHFDYIVNRVVVDFKPKNEDDPTLQTYSIELSRKSTYDQVAAKLAEKLETDPLHIQFTPAIAHNGHQRGPIKRDPDLLLHGMLSPVYTQQGIEINPVLFYEKLNISIVELESKRLIKVTYLGPTLKDESTFEFLLPKTCTMGAVVEALLPKITPSPNGTQQLRMFSVYNCRLVKEYSPADPVSLHHEPSGLFVEEILVDEYERGDDDIVLECFHFTGDGNRLHGIPFYVLVREGELFEATKARIRARLGMNEKDFAKVKFIALNNTTGRRTNLNDDDILTDMGLTPEDSLGLDHVDKTGRSNRIGSTRYIMTEALPIRFQEHVQLQNLGINAASIGFNTLTLESDRFICVRETTGEQNLVVIVDLTDPNNVTRRPITADSAIMNPASKVIALKAGRQLQIFNLEMKSKVKSHLMHDDVEFWKWISLKSIALVTGTSVYHWSMEGDSQPVKVFDRHATLGGSQIINYRVNSDEKWMVLVGISSQGGRVVGSMQLYSKDRGVSQPIEGHAAAFADLQLDGGSSPTKLFAFAVRSATGAKLHVVEVDHKEGNPVYAKKAVDVYFPPEASSDFPVAMQISHKYGIIFLVTKFGFIHLYDLETATCIYMNRISGETIFVTAEHEVTSGVIGVNRKGQVLSVSVDEDNLVPYIVNTLGNTELALKVASRNGLPGADDLYVQRFQQLFQSGEYGQAAKVAATSPRGILRTPQTMERFKQIPVATGQVQPILQYFGTLLEKGELNKHESFELAKPVLAQGRKELLEKWLKEDKLECSEELGDIVKQHDLNLALSVYLRANVPNKVIACFAETKQYPKIILYANKVGYAPDYAVLLQHIMRMDPENGAEFATLLANNEGGPLVDLEKVVDVFMSQNMIQQATAFLLEALKENLPQHAHLQTRLLEMNLMHAPQVADAILGNEMFTHYDRASIAAMCEKAGLYQRALEHYTENADIKRVLVHTHLLTPDWVIGYFGRLSVEQSLECLREMLNVNMRQNLQIVVQVATKYSEQLGASKLIELFESYKSFEGLYHYLGSVVNLSQDPEVIYKYIEAACKTGQVKEVERICRESNYYNPEKVKNFLKDAKLSDQLPLIIVCDRFDFVHDLVLYLYQNNLSKYIETYVQKVNPSRTPAVIGALLDVGCDENVIKSLLISVRGEMPVAELVDQTEKRNRLKLLLPWLETKVNESSQDPEVYNAIAKIYIDSNNNPEPFLRSNAFYDSRTIGKYCEKRDPYLAFIAYERGQCDVELVEITNNNSMFKHQARYLVKLATALPETQDPEDVSVTVKAFMAAYLPNELIELLERIVLENTAFSDNRNLQNLLILTAIQADKSKVMDYINRLENFDAPDIADHAIRNGLYEEAFIIYKKHDVHASAINVLIEHIGSIDRAYEYAEKTDTPEVWSRLGKAQLDGMRIKEAIDSYIRANDPNNHVEVIQLASRADKYEDLVRYLQMARQQSREPYIESELLFAYAKTGRIVDMEEILNGPNVAQVQAIGDRCFEEKMYEPAKLLYSSISNWARLSTTLVHLGEYQAAVDGARKANSTKVWKDVNAACYYEELMALLEAGLGLERAHMGMFTELAILYARYRPERMMEHLKIFWSRINIPKVITSCEEAHLWTELVFLYVHYDEYDNAAITMMKHSPDAWEHGAFKEVVVKVSNLEIYYKALRFYLDEQPMLLNDLLAVLVPRIDHNRVIQMFQKSDNLPLIKGYLVSVQSANNLAVNTAYHDLLIEEEDFERLRKSVDTNSNFDNIALANRLESHELLEFRRIAAHLYKRNKKWRQSMTLSKQDRLYKDAMDTAAESRDTSVAEELLQYFVESGHKECFAACLYICYDLVRPDVVLELAWRSNLQDFAMPYMVQFTREYVDKIDKLEKAHEERVAKESKEQGSSDMAPILGPGGLGNGRMITAGPGMIPPQQTGMSMAGGYGQPQW</sequence>
<dbReference type="PROSITE" id="PS50235">
    <property type="entry name" value="USP_3"/>
    <property type="match status" value="1"/>
</dbReference>
<evidence type="ECO:0000256" key="1">
    <source>
        <dbReference type="ARBA" id="ARBA00000707"/>
    </source>
</evidence>
<dbReference type="Pfam" id="PF13838">
    <property type="entry name" value="Clathrin_H_link"/>
    <property type="match status" value="1"/>
</dbReference>
<dbReference type="InterPro" id="IPR016024">
    <property type="entry name" value="ARM-type_fold"/>
</dbReference>
<dbReference type="EMBL" id="JAAAJA010000055">
    <property type="protein sequence ID" value="KAG0264208.1"/>
    <property type="molecule type" value="Genomic_DNA"/>
</dbReference>
<evidence type="ECO:0000256" key="6">
    <source>
        <dbReference type="ARBA" id="ARBA00009535"/>
    </source>
</evidence>
<comment type="caution">
    <text evidence="21">The sequence shown here is derived from an EMBL/GenBank/DDBJ whole genome shotgun (WGS) entry which is preliminary data.</text>
</comment>
<dbReference type="PANTHER" id="PTHR10292">
    <property type="entry name" value="CLATHRIN HEAVY CHAIN RELATED"/>
    <property type="match status" value="1"/>
</dbReference>
<evidence type="ECO:0000256" key="10">
    <source>
        <dbReference type="ARBA" id="ARBA00022786"/>
    </source>
</evidence>
<dbReference type="Gene3D" id="3.90.70.10">
    <property type="entry name" value="Cysteine proteinases"/>
    <property type="match status" value="1"/>
</dbReference>
<dbReference type="GO" id="GO:0016579">
    <property type="term" value="P:protein deubiquitination"/>
    <property type="evidence" value="ECO:0007669"/>
    <property type="project" value="InterPro"/>
</dbReference>
<evidence type="ECO:0000256" key="16">
    <source>
        <dbReference type="ARBA" id="ARBA00023329"/>
    </source>
</evidence>
<reference evidence="21" key="1">
    <citation type="journal article" date="2020" name="Fungal Divers.">
        <title>Resolving the Mortierellaceae phylogeny through synthesis of multi-gene phylogenetics and phylogenomics.</title>
        <authorList>
            <person name="Vandepol N."/>
            <person name="Liber J."/>
            <person name="Desiro A."/>
            <person name="Na H."/>
            <person name="Kennedy M."/>
            <person name="Barry K."/>
            <person name="Grigoriev I.V."/>
            <person name="Miller A.N."/>
            <person name="O'Donnell K."/>
            <person name="Stajich J.E."/>
            <person name="Bonito G."/>
        </authorList>
    </citation>
    <scope>NUCLEOTIDE SEQUENCE</scope>
    <source>
        <strain evidence="21">KOD948</strain>
    </source>
</reference>
<dbReference type="GO" id="GO:0032051">
    <property type="term" value="F:clathrin light chain binding"/>
    <property type="evidence" value="ECO:0007669"/>
    <property type="project" value="TreeGrafter"/>
</dbReference>
<dbReference type="FunFam" id="1.25.40.10:FF:000002">
    <property type="entry name" value="Clathrin heavy chain"/>
    <property type="match status" value="1"/>
</dbReference>
<dbReference type="Pfam" id="PF00443">
    <property type="entry name" value="UCH"/>
    <property type="match status" value="1"/>
</dbReference>